<comment type="similarity">
    <text evidence="3 10">Belongs to the acyl-CoA dehydrogenase family.</text>
</comment>
<evidence type="ECO:0000256" key="3">
    <source>
        <dbReference type="ARBA" id="ARBA00009347"/>
    </source>
</evidence>
<dbReference type="InterPro" id="IPR009075">
    <property type="entry name" value="AcylCo_DH/oxidase_C"/>
</dbReference>
<dbReference type="RefSeq" id="WP_184711878.1">
    <property type="nucleotide sequence ID" value="NZ_JACHJP010000001.1"/>
</dbReference>
<evidence type="ECO:0000313" key="14">
    <source>
        <dbReference type="EMBL" id="MBB4913046.1"/>
    </source>
</evidence>
<keyword evidence="4 10" id="KW-0285">Flavoprotein</keyword>
<evidence type="ECO:0000313" key="15">
    <source>
        <dbReference type="Proteomes" id="UP000552644"/>
    </source>
</evidence>
<reference evidence="14 15" key="1">
    <citation type="submission" date="2020-08" db="EMBL/GenBank/DDBJ databases">
        <title>Genomic Encyclopedia of Type Strains, Phase III (KMG-III): the genomes of soil and plant-associated and newly described type strains.</title>
        <authorList>
            <person name="Whitman W."/>
        </authorList>
    </citation>
    <scope>NUCLEOTIDE SEQUENCE [LARGE SCALE GENOMIC DNA]</scope>
    <source>
        <strain evidence="14 15">CECT 8840</strain>
    </source>
</reference>
<gene>
    <name evidence="14" type="ORF">FHS44_000118</name>
</gene>
<dbReference type="FunFam" id="2.40.110.10:FF:000002">
    <property type="entry name" value="Acyl-CoA dehydrogenase fadE12"/>
    <property type="match status" value="1"/>
</dbReference>
<keyword evidence="5 10" id="KW-0274">FAD</keyword>
<dbReference type="SUPFAM" id="SSF47203">
    <property type="entry name" value="Acyl-CoA dehydrogenase C-terminal domain-like"/>
    <property type="match status" value="1"/>
</dbReference>
<dbReference type="InterPro" id="IPR006089">
    <property type="entry name" value="Acyl-CoA_DH_CS"/>
</dbReference>
<dbReference type="AlphaFoldDB" id="A0A7W7QHA3"/>
<dbReference type="InterPro" id="IPR037069">
    <property type="entry name" value="AcylCoA_DH/ox_N_sf"/>
</dbReference>
<comment type="function">
    <text evidence="7">Catalyzes the dehydrogenation at the alpha-beta position of ACP-bound acyl chains. This results in the introduction of a double bond in the lipidic chain, which is further transferred to the epsilon-amino group of lysine residue in the mycobactin core by MbtK.</text>
</comment>
<organism evidence="14 15">
    <name type="scientific">Streptosporangium saharense</name>
    <dbReference type="NCBI Taxonomy" id="1706840"/>
    <lineage>
        <taxon>Bacteria</taxon>
        <taxon>Bacillati</taxon>
        <taxon>Actinomycetota</taxon>
        <taxon>Actinomycetes</taxon>
        <taxon>Streptosporangiales</taxon>
        <taxon>Streptosporangiaceae</taxon>
        <taxon>Streptosporangium</taxon>
    </lineage>
</organism>
<feature type="domain" description="Acyl-CoA oxidase/dehydrogenase middle" evidence="12">
    <location>
        <begin position="123"/>
        <end position="216"/>
    </location>
</feature>
<evidence type="ECO:0000256" key="8">
    <source>
        <dbReference type="ARBA" id="ARBA00040394"/>
    </source>
</evidence>
<sequence>MRRDLFTREHEEFRDLVRTFVAREVTPNLERWEEHGAADRSVWLRAGEHGLLGLDVDPAYGGAGVADYRYHAVLGEEFAKAGAHAPALSLHNEICGLYLRAHTTEEQRRRWLPGFCSGELVTAVAISEPDAGSDLRRIRTKAVRDGDRYVLNGQKTFVSNGATADLVLVVARTGERPSDAGVFVVEPTRVGVTRGRTLDKIGMRALDTVELFLSDVEIPVENLLGREDRAYAYLIRTLRQERVMLAVSALTTAERLFEETLVYCGKREVFGRPIGRHQYNRFLLAELRTALTVARAFTDRCVAEHDAGRLTSEEAAMAKWWNTELCQRVVDRCVQLHGGYGVMREFPVARAFVDTRVQTIYGGTTEIMKELIGQSLL</sequence>
<dbReference type="SUPFAM" id="SSF56645">
    <property type="entry name" value="Acyl-CoA dehydrogenase NM domain-like"/>
    <property type="match status" value="1"/>
</dbReference>
<dbReference type="GO" id="GO:0003995">
    <property type="term" value="F:acyl-CoA dehydrogenase activity"/>
    <property type="evidence" value="ECO:0007669"/>
    <property type="project" value="InterPro"/>
</dbReference>
<dbReference type="InterPro" id="IPR036250">
    <property type="entry name" value="AcylCo_DH-like_C"/>
</dbReference>
<protein>
    <recommendedName>
        <fullName evidence="8">Acyl-[acyl-carrier-protein] dehydrogenase MbtN</fullName>
    </recommendedName>
    <alternativeName>
        <fullName evidence="9">Mycobactin synthase protein N</fullName>
    </alternativeName>
</protein>
<comment type="cofactor">
    <cofactor evidence="1 10">
        <name>FAD</name>
        <dbReference type="ChEBI" id="CHEBI:57692"/>
    </cofactor>
</comment>
<feature type="domain" description="Acyl-CoA dehydrogenase/oxidase N-terminal" evidence="13">
    <location>
        <begin position="7"/>
        <end position="119"/>
    </location>
</feature>
<dbReference type="Gene3D" id="1.20.140.10">
    <property type="entry name" value="Butyryl-CoA Dehydrogenase, subunit A, domain 3"/>
    <property type="match status" value="1"/>
</dbReference>
<evidence type="ECO:0000256" key="6">
    <source>
        <dbReference type="ARBA" id="ARBA00023002"/>
    </source>
</evidence>
<evidence type="ECO:0000259" key="12">
    <source>
        <dbReference type="Pfam" id="PF02770"/>
    </source>
</evidence>
<evidence type="ECO:0000259" key="13">
    <source>
        <dbReference type="Pfam" id="PF02771"/>
    </source>
</evidence>
<name>A0A7W7QHA3_9ACTN</name>
<evidence type="ECO:0000256" key="10">
    <source>
        <dbReference type="RuleBase" id="RU362125"/>
    </source>
</evidence>
<dbReference type="Pfam" id="PF02771">
    <property type="entry name" value="Acyl-CoA_dh_N"/>
    <property type="match status" value="1"/>
</dbReference>
<comment type="caution">
    <text evidence="14">The sequence shown here is derived from an EMBL/GenBank/DDBJ whole genome shotgun (WGS) entry which is preliminary data.</text>
</comment>
<accession>A0A7W7QHA3</accession>
<dbReference type="InterPro" id="IPR046373">
    <property type="entry name" value="Acyl-CoA_Oxase/DH_mid-dom_sf"/>
</dbReference>
<proteinExistence type="inferred from homology"/>
<dbReference type="Proteomes" id="UP000552644">
    <property type="component" value="Unassembled WGS sequence"/>
</dbReference>
<keyword evidence="15" id="KW-1185">Reference proteome</keyword>
<keyword evidence="6 10" id="KW-0560">Oxidoreductase</keyword>
<dbReference type="Pfam" id="PF02770">
    <property type="entry name" value="Acyl-CoA_dh_M"/>
    <property type="match status" value="1"/>
</dbReference>
<dbReference type="InterPro" id="IPR050741">
    <property type="entry name" value="Acyl-CoA_dehydrogenase"/>
</dbReference>
<dbReference type="EMBL" id="JACHJP010000001">
    <property type="protein sequence ID" value="MBB4913046.1"/>
    <property type="molecule type" value="Genomic_DNA"/>
</dbReference>
<dbReference type="FunFam" id="1.20.140.10:FF:000001">
    <property type="entry name" value="Acyl-CoA dehydrogenase"/>
    <property type="match status" value="1"/>
</dbReference>
<dbReference type="GO" id="GO:0005737">
    <property type="term" value="C:cytoplasm"/>
    <property type="evidence" value="ECO:0007669"/>
    <property type="project" value="TreeGrafter"/>
</dbReference>
<evidence type="ECO:0000256" key="7">
    <source>
        <dbReference type="ARBA" id="ARBA00037085"/>
    </source>
</evidence>
<dbReference type="GO" id="GO:0033539">
    <property type="term" value="P:fatty acid beta-oxidation using acyl-CoA dehydrogenase"/>
    <property type="evidence" value="ECO:0007669"/>
    <property type="project" value="TreeGrafter"/>
</dbReference>
<dbReference type="Pfam" id="PF00441">
    <property type="entry name" value="Acyl-CoA_dh_1"/>
    <property type="match status" value="1"/>
</dbReference>
<dbReference type="PROSITE" id="PS00073">
    <property type="entry name" value="ACYL_COA_DH_2"/>
    <property type="match status" value="1"/>
</dbReference>
<evidence type="ECO:0000256" key="1">
    <source>
        <dbReference type="ARBA" id="ARBA00001974"/>
    </source>
</evidence>
<dbReference type="PANTHER" id="PTHR48083:SF20">
    <property type="entry name" value="LONG-CHAIN SPECIFIC ACYL-COA DEHYDROGENASE, MITOCHONDRIAL"/>
    <property type="match status" value="1"/>
</dbReference>
<evidence type="ECO:0000256" key="2">
    <source>
        <dbReference type="ARBA" id="ARBA00005102"/>
    </source>
</evidence>
<dbReference type="Gene3D" id="2.40.110.10">
    <property type="entry name" value="Butyryl-CoA Dehydrogenase, subunit A, domain 2"/>
    <property type="match status" value="1"/>
</dbReference>
<dbReference type="InterPro" id="IPR013786">
    <property type="entry name" value="AcylCoA_DH/ox_N"/>
</dbReference>
<comment type="pathway">
    <text evidence="2">Siderophore biosynthesis; mycobactin biosynthesis.</text>
</comment>
<evidence type="ECO:0000256" key="9">
    <source>
        <dbReference type="ARBA" id="ARBA00042660"/>
    </source>
</evidence>
<dbReference type="Gene3D" id="1.10.540.10">
    <property type="entry name" value="Acyl-CoA dehydrogenase/oxidase, N-terminal domain"/>
    <property type="match status" value="1"/>
</dbReference>
<dbReference type="PANTHER" id="PTHR48083">
    <property type="entry name" value="MEDIUM-CHAIN SPECIFIC ACYL-COA DEHYDROGENASE, MITOCHONDRIAL-RELATED"/>
    <property type="match status" value="1"/>
</dbReference>
<evidence type="ECO:0000256" key="4">
    <source>
        <dbReference type="ARBA" id="ARBA00022630"/>
    </source>
</evidence>
<dbReference type="InterPro" id="IPR009100">
    <property type="entry name" value="AcylCoA_DH/oxidase_NM_dom_sf"/>
</dbReference>
<evidence type="ECO:0000256" key="5">
    <source>
        <dbReference type="ARBA" id="ARBA00022827"/>
    </source>
</evidence>
<dbReference type="InterPro" id="IPR006091">
    <property type="entry name" value="Acyl-CoA_Oxase/DH_mid-dom"/>
</dbReference>
<feature type="domain" description="Acyl-CoA dehydrogenase/oxidase C-terminal" evidence="11">
    <location>
        <begin position="233"/>
        <end position="376"/>
    </location>
</feature>
<evidence type="ECO:0000259" key="11">
    <source>
        <dbReference type="Pfam" id="PF00441"/>
    </source>
</evidence>
<dbReference type="GO" id="GO:0050660">
    <property type="term" value="F:flavin adenine dinucleotide binding"/>
    <property type="evidence" value="ECO:0007669"/>
    <property type="project" value="InterPro"/>
</dbReference>